<protein>
    <submittedName>
        <fullName evidence="1">Uncharacterized protein</fullName>
    </submittedName>
</protein>
<dbReference type="EMBL" id="LR798399">
    <property type="protein sequence ID" value="CAB5229249.1"/>
    <property type="molecule type" value="Genomic_DNA"/>
</dbReference>
<proteinExistence type="predicted"/>
<dbReference type="EMBL" id="LR797416">
    <property type="protein sequence ID" value="CAB4214839.1"/>
    <property type="molecule type" value="Genomic_DNA"/>
</dbReference>
<evidence type="ECO:0000313" key="4">
    <source>
        <dbReference type="EMBL" id="CAB4214839.1"/>
    </source>
</evidence>
<sequence>MNTTIAVDKSVAMPVRKAGMRTGYKYPYERMNVGDSFVVNTGSKYLLSQMCTKNKREGEKLGMEFVARQMEDGVRVWRVA</sequence>
<evidence type="ECO:0000313" key="1">
    <source>
        <dbReference type="EMBL" id="CAB4152003.1"/>
    </source>
</evidence>
<gene>
    <name evidence="2" type="ORF">UFOVP1104_40</name>
    <name evidence="3" type="ORF">UFOVP1371_53</name>
    <name evidence="4" type="ORF">UFOVP1468_61</name>
    <name evidence="5" type="ORF">UFOVP1555_11</name>
    <name evidence="1" type="ORF">UFOVP596_44</name>
</gene>
<organism evidence="1">
    <name type="scientific">uncultured Caudovirales phage</name>
    <dbReference type="NCBI Taxonomy" id="2100421"/>
    <lineage>
        <taxon>Viruses</taxon>
        <taxon>Duplodnaviria</taxon>
        <taxon>Heunggongvirae</taxon>
        <taxon>Uroviricota</taxon>
        <taxon>Caudoviricetes</taxon>
        <taxon>Peduoviridae</taxon>
        <taxon>Maltschvirus</taxon>
        <taxon>Maltschvirus maltsch</taxon>
    </lineage>
</organism>
<name>A0A6J5N3T4_9CAUD</name>
<reference evidence="1" key="1">
    <citation type="submission" date="2020-04" db="EMBL/GenBank/DDBJ databases">
        <authorList>
            <person name="Chiriac C."/>
            <person name="Salcher M."/>
            <person name="Ghai R."/>
            <person name="Kavagutti S V."/>
        </authorList>
    </citation>
    <scope>NUCLEOTIDE SEQUENCE</scope>
</reference>
<evidence type="ECO:0000313" key="3">
    <source>
        <dbReference type="EMBL" id="CAB4202956.1"/>
    </source>
</evidence>
<dbReference type="EMBL" id="LR797322">
    <property type="protein sequence ID" value="CAB4202956.1"/>
    <property type="molecule type" value="Genomic_DNA"/>
</dbReference>
<evidence type="ECO:0000313" key="5">
    <source>
        <dbReference type="EMBL" id="CAB5229249.1"/>
    </source>
</evidence>
<accession>A0A6J5N3T4</accession>
<dbReference type="EMBL" id="LR796570">
    <property type="protein sequence ID" value="CAB4152003.1"/>
    <property type="molecule type" value="Genomic_DNA"/>
</dbReference>
<dbReference type="EMBL" id="LR797047">
    <property type="protein sequence ID" value="CAB4183612.1"/>
    <property type="molecule type" value="Genomic_DNA"/>
</dbReference>
<evidence type="ECO:0000313" key="2">
    <source>
        <dbReference type="EMBL" id="CAB4183612.1"/>
    </source>
</evidence>